<feature type="non-terminal residue" evidence="9">
    <location>
        <position position="1"/>
    </location>
</feature>
<sequence length="727" mass="80249">MSKQGDDCYFYFYSTCNKGDNCPFRHCEAALGNETICTLWKEGRCFRNVCRFRHMEIDKKRSEIPCFWENQPGGCQKSNCAFHHTKGRYVDGLFLPPSKTTLPSLPECADDDLKVPQISLQQNKLSVQSNPSPQLRGVMKVENSENVPSPTHPPVVINAADDDEDDDDQLSEEGEETKIPVQQPSEENHNGLRIISTRKSNTDTKQDDSLNFGIKTLEEIKLKKQKEKTKKQSEGPSGVSVHPLQPRIIPVPEKENVRTVVRTVTLSSKQGEEPVIRLNLPEKQGKRKASIADASGLPLKRSLTERLGQKIDTDKAPKREKAAKSAGEIHVKTLEEIRLERANQRGETQATPQAEGCCKTEDPSSGPRPSPAVRIKTFSEALAERKHKRLEEEKQKAEELLTKKRVEGECKKQRILVPSLPGKVKLEEPTHKIKPLEEVHIKTLEEIKQEKALRMQKSGENVLAPPAQPGPALAGRKLLRIAKQIAPGREEKKMVELNKASPEAVSAPEEPSDQSATNSKVQVKSLEGTVKEKLQLKQEKLKKEVATVPSAVEEAVKAKCKVCVKPSDGKPTTPTKRALKRKAAEIYPSAVAAVKPLNTTADDMEEPPPKKAAFVKTTVVPALPEDSLVTKAEVEKPPDSLKLHLGSQADSEAQLEETSSTSASPQVVAKTQQLGSTAAGKAPLSVEDDFEKLIWEISGGKLEAEIDLDPGKDEDDLLLELSEMIDS</sequence>
<feature type="compositionally biased region" description="Basic and acidic residues" evidence="7">
    <location>
        <begin position="302"/>
        <end position="329"/>
    </location>
</feature>
<feature type="zinc finger region" description="C3H1-type" evidence="5">
    <location>
        <begin position="31"/>
        <end position="57"/>
    </location>
</feature>
<dbReference type="PANTHER" id="PTHR15725:SF14">
    <property type="entry name" value="ZINC FINGER CCCH DOMAIN-CONTAINING PROTEIN 11A"/>
    <property type="match status" value="1"/>
</dbReference>
<comment type="caution">
    <text evidence="9">The sequence shown here is derived from an EMBL/GenBank/DDBJ whole genome shotgun (WGS) entry which is preliminary data.</text>
</comment>
<feature type="region of interest" description="Disordered" evidence="7">
    <location>
        <begin position="489"/>
        <end position="524"/>
    </location>
</feature>
<feature type="region of interest" description="Disordered" evidence="7">
    <location>
        <begin position="341"/>
        <end position="372"/>
    </location>
</feature>
<keyword evidence="2" id="KW-0677">Repeat</keyword>
<dbReference type="Gene3D" id="4.10.1000.10">
    <property type="entry name" value="Zinc finger, CCCH-type"/>
    <property type="match status" value="1"/>
</dbReference>
<name>A0A851NM76_9GALL</name>
<dbReference type="PROSITE" id="PS50103">
    <property type="entry name" value="ZF_C3H1"/>
    <property type="match status" value="2"/>
</dbReference>
<feature type="compositionally biased region" description="Polar residues" evidence="7">
    <location>
        <begin position="648"/>
        <end position="676"/>
    </location>
</feature>
<dbReference type="Proteomes" id="UP000613066">
    <property type="component" value="Unassembled WGS sequence"/>
</dbReference>
<feature type="coiled-coil region" evidence="6">
    <location>
        <begin position="380"/>
        <end position="407"/>
    </location>
</feature>
<keyword evidence="4 5" id="KW-0862">Zinc</keyword>
<reference evidence="9" key="1">
    <citation type="submission" date="2019-09" db="EMBL/GenBank/DDBJ databases">
        <title>Bird 10,000 Genomes (B10K) Project - Family phase.</title>
        <authorList>
            <person name="Zhang G."/>
        </authorList>
    </citation>
    <scope>NUCLEOTIDE SEQUENCE</scope>
    <source>
        <strain evidence="9">B10K-DU-001-08</strain>
        <tissue evidence="9">Muscle</tissue>
    </source>
</reference>
<evidence type="ECO:0000256" key="3">
    <source>
        <dbReference type="ARBA" id="ARBA00022771"/>
    </source>
</evidence>
<dbReference type="GO" id="GO:0016973">
    <property type="term" value="P:poly(A)+ mRNA export from nucleus"/>
    <property type="evidence" value="ECO:0007669"/>
    <property type="project" value="TreeGrafter"/>
</dbReference>
<evidence type="ECO:0000259" key="8">
    <source>
        <dbReference type="PROSITE" id="PS50103"/>
    </source>
</evidence>
<evidence type="ECO:0000313" key="9">
    <source>
        <dbReference type="EMBL" id="NXC41194.1"/>
    </source>
</evidence>
<feature type="domain" description="C3H1-type" evidence="8">
    <location>
        <begin position="31"/>
        <end position="57"/>
    </location>
</feature>
<dbReference type="OrthoDB" id="9118945at2759"/>
<evidence type="ECO:0000256" key="6">
    <source>
        <dbReference type="SAM" id="Coils"/>
    </source>
</evidence>
<evidence type="ECO:0000256" key="7">
    <source>
        <dbReference type="SAM" id="MobiDB-lite"/>
    </source>
</evidence>
<keyword evidence="1 5" id="KW-0479">Metal-binding</keyword>
<evidence type="ECO:0000256" key="5">
    <source>
        <dbReference type="PROSITE-ProRule" id="PRU00723"/>
    </source>
</evidence>
<keyword evidence="6" id="KW-0175">Coiled coil</keyword>
<dbReference type="EMBL" id="WBMW01001733">
    <property type="protein sequence ID" value="NXC41194.1"/>
    <property type="molecule type" value="Genomic_DNA"/>
</dbReference>
<protein>
    <submittedName>
        <fullName evidence="9">ZC11A protein</fullName>
    </submittedName>
</protein>
<dbReference type="PANTHER" id="PTHR15725">
    <property type="entry name" value="ZN-FINGER, C-X8-C-X5-C-X3-H TYPE-CONTAINING"/>
    <property type="match status" value="1"/>
</dbReference>
<dbReference type="FunFam" id="4.10.1000.10:FF:000024">
    <property type="entry name" value="Zinc finger CCCH domain-containing protein 11A"/>
    <property type="match status" value="1"/>
</dbReference>
<feature type="non-terminal residue" evidence="9">
    <location>
        <position position="727"/>
    </location>
</feature>
<dbReference type="GO" id="GO:0008270">
    <property type="term" value="F:zinc ion binding"/>
    <property type="evidence" value="ECO:0007669"/>
    <property type="project" value="UniProtKB-KW"/>
</dbReference>
<keyword evidence="10" id="KW-1185">Reference proteome</keyword>
<feature type="compositionally biased region" description="Basic and acidic residues" evidence="7">
    <location>
        <begin position="632"/>
        <end position="642"/>
    </location>
</feature>
<dbReference type="AlphaFoldDB" id="A0A851NM76"/>
<organism evidence="9 10">
    <name type="scientific">Penelope pileata</name>
    <dbReference type="NCBI Taxonomy" id="1118817"/>
    <lineage>
        <taxon>Eukaryota</taxon>
        <taxon>Metazoa</taxon>
        <taxon>Chordata</taxon>
        <taxon>Craniata</taxon>
        <taxon>Vertebrata</taxon>
        <taxon>Euteleostomi</taxon>
        <taxon>Archelosauria</taxon>
        <taxon>Archosauria</taxon>
        <taxon>Dinosauria</taxon>
        <taxon>Saurischia</taxon>
        <taxon>Theropoda</taxon>
        <taxon>Coelurosauria</taxon>
        <taxon>Aves</taxon>
        <taxon>Neognathae</taxon>
        <taxon>Galloanserae</taxon>
        <taxon>Galliformes</taxon>
        <taxon>Cracidae</taxon>
        <taxon>Penelope</taxon>
    </lineage>
</organism>
<dbReference type="Pfam" id="PF15663">
    <property type="entry name" value="zf-CCCH_3"/>
    <property type="match status" value="1"/>
</dbReference>
<feature type="domain" description="C3H1-type" evidence="8">
    <location>
        <begin position="2"/>
        <end position="29"/>
    </location>
</feature>
<accession>A0A851NM76</accession>
<gene>
    <name evidence="9" type="primary">Zc3h11a</name>
    <name evidence="9" type="ORF">PENPIL_R09913</name>
</gene>
<feature type="region of interest" description="Disordered" evidence="7">
    <location>
        <begin position="279"/>
        <end position="329"/>
    </location>
</feature>
<evidence type="ECO:0000256" key="4">
    <source>
        <dbReference type="ARBA" id="ARBA00022833"/>
    </source>
</evidence>
<feature type="compositionally biased region" description="Polar residues" evidence="7">
    <location>
        <begin position="513"/>
        <end position="522"/>
    </location>
</feature>
<feature type="region of interest" description="Disordered" evidence="7">
    <location>
        <begin position="629"/>
        <end position="682"/>
    </location>
</feature>
<feature type="zinc finger region" description="C3H1-type" evidence="5">
    <location>
        <begin position="2"/>
        <end position="29"/>
    </location>
</feature>
<dbReference type="InterPro" id="IPR000571">
    <property type="entry name" value="Znf_CCCH"/>
</dbReference>
<evidence type="ECO:0000256" key="2">
    <source>
        <dbReference type="ARBA" id="ARBA00022737"/>
    </source>
</evidence>
<evidence type="ECO:0000313" key="10">
    <source>
        <dbReference type="Proteomes" id="UP000613066"/>
    </source>
</evidence>
<keyword evidence="3 5" id="KW-0863">Zinc-finger</keyword>
<dbReference type="SMART" id="SM00356">
    <property type="entry name" value="ZnF_C3H1"/>
    <property type="match status" value="3"/>
</dbReference>
<dbReference type="InterPro" id="IPR041686">
    <property type="entry name" value="Znf-CCCH_3"/>
</dbReference>
<feature type="region of interest" description="Disordered" evidence="7">
    <location>
        <begin position="142"/>
        <end position="252"/>
    </location>
</feature>
<evidence type="ECO:0000256" key="1">
    <source>
        <dbReference type="ARBA" id="ARBA00022723"/>
    </source>
</evidence>
<feature type="compositionally biased region" description="Acidic residues" evidence="7">
    <location>
        <begin position="160"/>
        <end position="175"/>
    </location>
</feature>
<proteinExistence type="predicted"/>